<sequence length="279" mass="32287">MQFAFSAAWPMSALVPINLRDITFTVRDHQWTNDTTTIRPELHLKHHLPVIIGIIIGAILVATISSVLCCCYKRRRDIKRWKKEEDRQTLIELQSYKIPSTWDMTENGTRAVVPFTSDEYMSIYTRFDKVMKKNYTQIIQIERVQNERWYKQYTAHSEDFQKRLGRNTEKQLYHGCTQEAANSIIDSCFNRSFAGVNGVVYGVGVYFSTDATYSHNYAIPNPNGERCMFVARVLVGNTIFGNSSMKTPPDNYDSTTDNKHIFVTYHDAQALAEYLITYK</sequence>
<comment type="subcellular location">
    <subcellularLocation>
        <location evidence="1">Nucleus</location>
    </subcellularLocation>
</comment>
<evidence type="ECO:0000256" key="1">
    <source>
        <dbReference type="ARBA" id="ARBA00004123"/>
    </source>
</evidence>
<dbReference type="OrthoDB" id="6133115at2759"/>
<evidence type="ECO:0000256" key="2">
    <source>
        <dbReference type="ARBA" id="ARBA00022676"/>
    </source>
</evidence>
<dbReference type="EMBL" id="CAJNOJ010000298">
    <property type="protein sequence ID" value="CAF1380122.1"/>
    <property type="molecule type" value="Genomic_DNA"/>
</dbReference>
<dbReference type="GO" id="GO:0010629">
    <property type="term" value="P:negative regulation of gene expression"/>
    <property type="evidence" value="ECO:0007669"/>
    <property type="project" value="TreeGrafter"/>
</dbReference>
<dbReference type="PANTHER" id="PTHR14453">
    <property type="entry name" value="PARP/ZINC FINGER CCCH TYPE DOMAIN CONTAINING PROTEIN"/>
    <property type="match status" value="1"/>
</dbReference>
<evidence type="ECO:0000256" key="6">
    <source>
        <dbReference type="RuleBase" id="RU362114"/>
    </source>
</evidence>
<protein>
    <recommendedName>
        <fullName evidence="6">Poly [ADP-ribose] polymerase</fullName>
        <shortName evidence="6">PARP</shortName>
        <ecNumber evidence="6">2.4.2.-</ecNumber>
    </recommendedName>
</protein>
<evidence type="ECO:0000313" key="9">
    <source>
        <dbReference type="EMBL" id="CAF0810153.1"/>
    </source>
</evidence>
<dbReference type="PROSITE" id="PS51059">
    <property type="entry name" value="PARP_CATALYTIC"/>
    <property type="match status" value="1"/>
</dbReference>
<keyword evidence="7" id="KW-0472">Membrane</keyword>
<dbReference type="InterPro" id="IPR012317">
    <property type="entry name" value="Poly(ADP-ribose)pol_cat_dom"/>
</dbReference>
<evidence type="ECO:0000313" key="10">
    <source>
        <dbReference type="EMBL" id="CAF1380122.1"/>
    </source>
</evidence>
<feature type="transmembrane region" description="Helical" evidence="7">
    <location>
        <begin position="50"/>
        <end position="72"/>
    </location>
</feature>
<keyword evidence="11" id="KW-1185">Reference proteome</keyword>
<gene>
    <name evidence="10" type="ORF">EDS130_LOCUS34878</name>
    <name evidence="9" type="ORF">XAT740_LOCUS3422</name>
</gene>
<organism evidence="9 11">
    <name type="scientific">Adineta ricciae</name>
    <name type="common">Rotifer</name>
    <dbReference type="NCBI Taxonomy" id="249248"/>
    <lineage>
        <taxon>Eukaryota</taxon>
        <taxon>Metazoa</taxon>
        <taxon>Spiralia</taxon>
        <taxon>Gnathifera</taxon>
        <taxon>Rotifera</taxon>
        <taxon>Eurotatoria</taxon>
        <taxon>Bdelloidea</taxon>
        <taxon>Adinetida</taxon>
        <taxon>Adinetidae</taxon>
        <taxon>Adineta</taxon>
    </lineage>
</organism>
<keyword evidence="3 6" id="KW-0808">Transferase</keyword>
<evidence type="ECO:0000256" key="7">
    <source>
        <dbReference type="SAM" id="Phobius"/>
    </source>
</evidence>
<dbReference type="Pfam" id="PF00644">
    <property type="entry name" value="PARP"/>
    <property type="match status" value="1"/>
</dbReference>
<dbReference type="PANTHER" id="PTHR14453:SF67">
    <property type="entry name" value="POLY [ADP-RIBOSE] POLYMERASE"/>
    <property type="match status" value="1"/>
</dbReference>
<dbReference type="EC" id="2.4.2.-" evidence="6"/>
<evidence type="ECO:0000259" key="8">
    <source>
        <dbReference type="PROSITE" id="PS51059"/>
    </source>
</evidence>
<keyword evidence="7" id="KW-1133">Transmembrane helix</keyword>
<keyword evidence="5" id="KW-0539">Nucleus</keyword>
<dbReference type="Gene3D" id="3.90.228.10">
    <property type="match status" value="1"/>
</dbReference>
<dbReference type="InterPro" id="IPR052056">
    <property type="entry name" value="Mono-ARTD/PARP"/>
</dbReference>
<evidence type="ECO:0000256" key="5">
    <source>
        <dbReference type="ARBA" id="ARBA00023242"/>
    </source>
</evidence>
<evidence type="ECO:0000313" key="11">
    <source>
        <dbReference type="Proteomes" id="UP000663828"/>
    </source>
</evidence>
<comment type="caution">
    <text evidence="9">The sequence shown here is derived from an EMBL/GenBank/DDBJ whole genome shotgun (WGS) entry which is preliminary data.</text>
</comment>
<name>A0A813T685_ADIRI</name>
<dbReference type="GO" id="GO:0003950">
    <property type="term" value="F:NAD+ poly-ADP-ribosyltransferase activity"/>
    <property type="evidence" value="ECO:0007669"/>
    <property type="project" value="UniProtKB-UniRule"/>
</dbReference>
<evidence type="ECO:0000256" key="4">
    <source>
        <dbReference type="ARBA" id="ARBA00023027"/>
    </source>
</evidence>
<evidence type="ECO:0000256" key="3">
    <source>
        <dbReference type="ARBA" id="ARBA00022679"/>
    </source>
</evidence>
<dbReference type="EMBL" id="CAJNOR010000130">
    <property type="protein sequence ID" value="CAF0810153.1"/>
    <property type="molecule type" value="Genomic_DNA"/>
</dbReference>
<accession>A0A813T685</accession>
<keyword evidence="4 6" id="KW-0520">NAD</keyword>
<dbReference type="Proteomes" id="UP000663852">
    <property type="component" value="Unassembled WGS sequence"/>
</dbReference>
<dbReference type="AlphaFoldDB" id="A0A813T685"/>
<keyword evidence="7" id="KW-0812">Transmembrane</keyword>
<feature type="domain" description="PARP catalytic" evidence="8">
    <location>
        <begin position="98"/>
        <end position="279"/>
    </location>
</feature>
<dbReference type="Proteomes" id="UP000663828">
    <property type="component" value="Unassembled WGS sequence"/>
</dbReference>
<dbReference type="SUPFAM" id="SSF56399">
    <property type="entry name" value="ADP-ribosylation"/>
    <property type="match status" value="1"/>
</dbReference>
<dbReference type="GO" id="GO:0005737">
    <property type="term" value="C:cytoplasm"/>
    <property type="evidence" value="ECO:0007669"/>
    <property type="project" value="TreeGrafter"/>
</dbReference>
<proteinExistence type="predicted"/>
<dbReference type="GO" id="GO:0005634">
    <property type="term" value="C:nucleus"/>
    <property type="evidence" value="ECO:0007669"/>
    <property type="project" value="UniProtKB-SubCell"/>
</dbReference>
<dbReference type="GO" id="GO:0003714">
    <property type="term" value="F:transcription corepressor activity"/>
    <property type="evidence" value="ECO:0007669"/>
    <property type="project" value="TreeGrafter"/>
</dbReference>
<keyword evidence="2 6" id="KW-0328">Glycosyltransferase</keyword>
<reference evidence="9" key="1">
    <citation type="submission" date="2021-02" db="EMBL/GenBank/DDBJ databases">
        <authorList>
            <person name="Nowell W R."/>
        </authorList>
    </citation>
    <scope>NUCLEOTIDE SEQUENCE</scope>
</reference>